<dbReference type="EMBL" id="JAUTDP010000010">
    <property type="protein sequence ID" value="KAK3395605.1"/>
    <property type="molecule type" value="Genomic_DNA"/>
</dbReference>
<keyword evidence="2" id="KW-1185">Reference proteome</keyword>
<reference evidence="1" key="1">
    <citation type="journal article" date="2023" name="Mol. Phylogenet. Evol.">
        <title>Genome-scale phylogeny and comparative genomics of the fungal order Sordariales.</title>
        <authorList>
            <person name="Hensen N."/>
            <person name="Bonometti L."/>
            <person name="Westerberg I."/>
            <person name="Brannstrom I.O."/>
            <person name="Guillou S."/>
            <person name="Cros-Aarteil S."/>
            <person name="Calhoun S."/>
            <person name="Haridas S."/>
            <person name="Kuo A."/>
            <person name="Mondo S."/>
            <person name="Pangilinan J."/>
            <person name="Riley R."/>
            <person name="LaButti K."/>
            <person name="Andreopoulos B."/>
            <person name="Lipzen A."/>
            <person name="Chen C."/>
            <person name="Yan M."/>
            <person name="Daum C."/>
            <person name="Ng V."/>
            <person name="Clum A."/>
            <person name="Steindorff A."/>
            <person name="Ohm R.A."/>
            <person name="Martin F."/>
            <person name="Silar P."/>
            <person name="Natvig D.O."/>
            <person name="Lalanne C."/>
            <person name="Gautier V."/>
            <person name="Ament-Velasquez S.L."/>
            <person name="Kruys A."/>
            <person name="Hutchinson M.I."/>
            <person name="Powell A.J."/>
            <person name="Barry K."/>
            <person name="Miller A.N."/>
            <person name="Grigoriev I.V."/>
            <person name="Debuchy R."/>
            <person name="Gladieux P."/>
            <person name="Hiltunen Thoren M."/>
            <person name="Johannesson H."/>
        </authorList>
    </citation>
    <scope>NUCLEOTIDE SEQUENCE</scope>
    <source>
        <strain evidence="1">FGSC 1904</strain>
    </source>
</reference>
<dbReference type="Proteomes" id="UP001281003">
    <property type="component" value="Unassembled WGS sequence"/>
</dbReference>
<evidence type="ECO:0000313" key="2">
    <source>
        <dbReference type="Proteomes" id="UP001281003"/>
    </source>
</evidence>
<evidence type="ECO:0000313" key="1">
    <source>
        <dbReference type="EMBL" id="KAK3395605.1"/>
    </source>
</evidence>
<name>A0AAE0U9J8_SORBR</name>
<comment type="caution">
    <text evidence="1">The sequence shown here is derived from an EMBL/GenBank/DDBJ whole genome shotgun (WGS) entry which is preliminary data.</text>
</comment>
<reference evidence="1" key="2">
    <citation type="submission" date="2023-07" db="EMBL/GenBank/DDBJ databases">
        <authorList>
            <consortium name="Lawrence Berkeley National Laboratory"/>
            <person name="Haridas S."/>
            <person name="Hensen N."/>
            <person name="Bonometti L."/>
            <person name="Westerberg I."/>
            <person name="Brannstrom I.O."/>
            <person name="Guillou S."/>
            <person name="Cros-Aarteil S."/>
            <person name="Calhoun S."/>
            <person name="Kuo A."/>
            <person name="Mondo S."/>
            <person name="Pangilinan J."/>
            <person name="Riley R."/>
            <person name="LaButti K."/>
            <person name="Andreopoulos B."/>
            <person name="Lipzen A."/>
            <person name="Chen C."/>
            <person name="Yanf M."/>
            <person name="Daum C."/>
            <person name="Ng V."/>
            <person name="Clum A."/>
            <person name="Steindorff A."/>
            <person name="Ohm R."/>
            <person name="Martin F."/>
            <person name="Silar P."/>
            <person name="Natvig D."/>
            <person name="Lalanne C."/>
            <person name="Gautier V."/>
            <person name="Ament-velasquez S.L."/>
            <person name="Kruys A."/>
            <person name="Hutchinson M.I."/>
            <person name="Powell A.J."/>
            <person name="Barry K."/>
            <person name="Miller A.N."/>
            <person name="Grigoriev I.V."/>
            <person name="Debuchy R."/>
            <person name="Gladieux P."/>
            <person name="Thoren M.H."/>
            <person name="Johannesson H."/>
        </authorList>
    </citation>
    <scope>NUCLEOTIDE SEQUENCE</scope>
    <source>
        <strain evidence="1">FGSC 1904</strain>
    </source>
</reference>
<sequence length="182" mass="21154">MAQRSDYEENIALQVQEEIQPPQSRFHLSPEFLSQRLHYCSKCRWIFENADLSEQDYPGKDYDFHNWLGLTEAAKEGCHHCYILLNTLDEEHVLRFANPDNSGSLENTNPFKLRIRAYDRSWTGTPGTMVSWELHSVKQQLYDITLEPLEEGVDLSEAESHFVGCTSTNSKVSWKQIKGWVE</sequence>
<gene>
    <name evidence="1" type="ORF">B0T20DRAFT_419308</name>
</gene>
<dbReference type="AlphaFoldDB" id="A0AAE0U9J8"/>
<proteinExistence type="predicted"/>
<accession>A0AAE0U9J8</accession>
<organism evidence="1 2">
    <name type="scientific">Sordaria brevicollis</name>
    <dbReference type="NCBI Taxonomy" id="83679"/>
    <lineage>
        <taxon>Eukaryota</taxon>
        <taxon>Fungi</taxon>
        <taxon>Dikarya</taxon>
        <taxon>Ascomycota</taxon>
        <taxon>Pezizomycotina</taxon>
        <taxon>Sordariomycetes</taxon>
        <taxon>Sordariomycetidae</taxon>
        <taxon>Sordariales</taxon>
        <taxon>Sordariaceae</taxon>
        <taxon>Sordaria</taxon>
    </lineage>
</organism>
<protein>
    <submittedName>
        <fullName evidence="1">Uncharacterized protein</fullName>
    </submittedName>
</protein>